<dbReference type="PANTHER" id="PTHR30136">
    <property type="entry name" value="HELIX-TURN-HELIX TRANSCRIPTIONAL REGULATOR, ICLR FAMILY"/>
    <property type="match status" value="1"/>
</dbReference>
<keyword evidence="2" id="KW-0238">DNA-binding</keyword>
<reference evidence="8" key="1">
    <citation type="journal article" date="2019" name="Int. J. Syst. Evol. Microbiol.">
        <title>The Global Catalogue of Microorganisms (GCM) 10K type strain sequencing project: providing services to taxonomists for standard genome sequencing and annotation.</title>
        <authorList>
            <consortium name="The Broad Institute Genomics Platform"/>
            <consortium name="The Broad Institute Genome Sequencing Center for Infectious Disease"/>
            <person name="Wu L."/>
            <person name="Ma J."/>
        </authorList>
    </citation>
    <scope>NUCLEOTIDE SEQUENCE [LARGE SCALE GENOMIC DNA]</scope>
    <source>
        <strain evidence="8">CGMCC 1.10759</strain>
    </source>
</reference>
<dbReference type="RefSeq" id="WP_380594457.1">
    <property type="nucleotide sequence ID" value="NZ_JBHSDU010000001.1"/>
</dbReference>
<dbReference type="Pfam" id="PF01614">
    <property type="entry name" value="IclR_C"/>
    <property type="match status" value="1"/>
</dbReference>
<dbReference type="EMBL" id="JBHSDU010000001">
    <property type="protein sequence ID" value="MFC4307845.1"/>
    <property type="molecule type" value="Genomic_DNA"/>
</dbReference>
<protein>
    <submittedName>
        <fullName evidence="7">IclR family transcriptional regulator</fullName>
    </submittedName>
</protein>
<evidence type="ECO:0000259" key="5">
    <source>
        <dbReference type="PROSITE" id="PS51077"/>
    </source>
</evidence>
<proteinExistence type="predicted"/>
<dbReference type="InterPro" id="IPR036388">
    <property type="entry name" value="WH-like_DNA-bd_sf"/>
</dbReference>
<evidence type="ECO:0000313" key="7">
    <source>
        <dbReference type="EMBL" id="MFC4307845.1"/>
    </source>
</evidence>
<gene>
    <name evidence="7" type="ORF">ACFPN2_02020</name>
</gene>
<dbReference type="InterPro" id="IPR036390">
    <property type="entry name" value="WH_DNA-bd_sf"/>
</dbReference>
<comment type="caution">
    <text evidence="7">The sequence shown here is derived from an EMBL/GenBank/DDBJ whole genome shotgun (WGS) entry which is preliminary data.</text>
</comment>
<evidence type="ECO:0000256" key="4">
    <source>
        <dbReference type="SAM" id="MobiDB-lite"/>
    </source>
</evidence>
<evidence type="ECO:0000256" key="3">
    <source>
        <dbReference type="ARBA" id="ARBA00023163"/>
    </source>
</evidence>
<dbReference type="Pfam" id="PF09339">
    <property type="entry name" value="HTH_IclR"/>
    <property type="match status" value="1"/>
</dbReference>
<dbReference type="PROSITE" id="PS51078">
    <property type="entry name" value="ICLR_ED"/>
    <property type="match status" value="1"/>
</dbReference>
<dbReference type="InterPro" id="IPR029016">
    <property type="entry name" value="GAF-like_dom_sf"/>
</dbReference>
<evidence type="ECO:0000259" key="6">
    <source>
        <dbReference type="PROSITE" id="PS51078"/>
    </source>
</evidence>
<feature type="compositionally biased region" description="Polar residues" evidence="4">
    <location>
        <begin position="1"/>
        <end position="12"/>
    </location>
</feature>
<dbReference type="Gene3D" id="3.30.450.40">
    <property type="match status" value="1"/>
</dbReference>
<dbReference type="SUPFAM" id="SSF55781">
    <property type="entry name" value="GAF domain-like"/>
    <property type="match status" value="1"/>
</dbReference>
<accession>A0ABV8SLC7</accession>
<dbReference type="InterPro" id="IPR005471">
    <property type="entry name" value="Tscrpt_reg_IclR_N"/>
</dbReference>
<feature type="domain" description="IclR-ED" evidence="6">
    <location>
        <begin position="97"/>
        <end position="280"/>
    </location>
</feature>
<feature type="region of interest" description="Disordered" evidence="4">
    <location>
        <begin position="1"/>
        <end position="25"/>
    </location>
</feature>
<evidence type="ECO:0000256" key="1">
    <source>
        <dbReference type="ARBA" id="ARBA00023015"/>
    </source>
</evidence>
<keyword evidence="3" id="KW-0804">Transcription</keyword>
<keyword evidence="8" id="KW-1185">Reference proteome</keyword>
<dbReference type="PROSITE" id="PS51077">
    <property type="entry name" value="HTH_ICLR"/>
    <property type="match status" value="1"/>
</dbReference>
<dbReference type="SMART" id="SM00346">
    <property type="entry name" value="HTH_ICLR"/>
    <property type="match status" value="1"/>
</dbReference>
<dbReference type="InterPro" id="IPR050707">
    <property type="entry name" value="HTH_MetabolicPath_Reg"/>
</dbReference>
<dbReference type="Proteomes" id="UP001595904">
    <property type="component" value="Unassembled WGS sequence"/>
</dbReference>
<name>A0ABV8SLC7_9GAMM</name>
<evidence type="ECO:0000256" key="2">
    <source>
        <dbReference type="ARBA" id="ARBA00023125"/>
    </source>
</evidence>
<dbReference type="PANTHER" id="PTHR30136:SF33">
    <property type="entry name" value="TRANSCRIPTIONAL REGULATORY PROTEIN"/>
    <property type="match status" value="1"/>
</dbReference>
<dbReference type="Gene3D" id="1.10.10.10">
    <property type="entry name" value="Winged helix-like DNA-binding domain superfamily/Winged helix DNA-binding domain"/>
    <property type="match status" value="1"/>
</dbReference>
<keyword evidence="1" id="KW-0805">Transcription regulation</keyword>
<evidence type="ECO:0000313" key="8">
    <source>
        <dbReference type="Proteomes" id="UP001595904"/>
    </source>
</evidence>
<organism evidence="7 8">
    <name type="scientific">Steroidobacter flavus</name>
    <dbReference type="NCBI Taxonomy" id="1842136"/>
    <lineage>
        <taxon>Bacteria</taxon>
        <taxon>Pseudomonadati</taxon>
        <taxon>Pseudomonadota</taxon>
        <taxon>Gammaproteobacteria</taxon>
        <taxon>Steroidobacterales</taxon>
        <taxon>Steroidobacteraceae</taxon>
        <taxon>Steroidobacter</taxon>
    </lineage>
</organism>
<feature type="domain" description="HTH iclR-type" evidence="5">
    <location>
        <begin position="34"/>
        <end position="96"/>
    </location>
</feature>
<dbReference type="SUPFAM" id="SSF46785">
    <property type="entry name" value="Winged helix' DNA-binding domain"/>
    <property type="match status" value="1"/>
</dbReference>
<sequence length="283" mass="30623">MATRASETTRMIETTGAASAAPKPHVGKQDRHFVTALSRGLDVLSCFRSGSRLLGNQDISERCRLPKSTVSRLTYTLTKLGYLHYVKESGKYRLGTATLALGSAVLGRFEVRDLARPLMQELADATGTSVALGARQRLSMVCVEVCKGNAVLSLNMEVGMRLPLATSAIGRAYLAVCSDTERADLLDQLKELDHLAWPGLKQGIDKALAMYSELGVCSSFGEWQPDVNGIAVGFRPGNGLPPMSINCGAPAFKVSQEYLLNDVRPRLVELVRRIEEGLGQARA</sequence>
<dbReference type="InterPro" id="IPR014757">
    <property type="entry name" value="Tscrpt_reg_IclR_C"/>
</dbReference>